<dbReference type="OrthoDB" id="2973857at2"/>
<protein>
    <submittedName>
        <fullName evidence="1">Uncharacterized protein</fullName>
    </submittedName>
</protein>
<dbReference type="AlphaFoldDB" id="A0A417YK26"/>
<proteinExistence type="predicted"/>
<keyword evidence="2" id="KW-1185">Reference proteome</keyword>
<evidence type="ECO:0000313" key="1">
    <source>
        <dbReference type="EMBL" id="RHW33513.1"/>
    </source>
</evidence>
<sequence length="131" mass="15427">MNFIHEVDYIFNFEVDGEMVSHKESHFVNDVDRRRYRWQEPINIGTPMPFNFKGTGNDYQEIEANLIGTKLLFTNPTNTLWHVEYELPDIDYVVIATVTKRVQWYPDGERVFYNFNIGNVNAYKKKLGGNA</sequence>
<evidence type="ECO:0000313" key="2">
    <source>
        <dbReference type="Proteomes" id="UP000285456"/>
    </source>
</evidence>
<name>A0A417YK26_9BACI</name>
<dbReference type="EMBL" id="QWEH01000003">
    <property type="protein sequence ID" value="RHW33513.1"/>
    <property type="molecule type" value="Genomic_DNA"/>
</dbReference>
<organism evidence="1 2">
    <name type="scientific">Oceanobacillus profundus</name>
    <dbReference type="NCBI Taxonomy" id="372463"/>
    <lineage>
        <taxon>Bacteria</taxon>
        <taxon>Bacillati</taxon>
        <taxon>Bacillota</taxon>
        <taxon>Bacilli</taxon>
        <taxon>Bacillales</taxon>
        <taxon>Bacillaceae</taxon>
        <taxon>Oceanobacillus</taxon>
    </lineage>
</organism>
<dbReference type="Proteomes" id="UP000285456">
    <property type="component" value="Unassembled WGS sequence"/>
</dbReference>
<comment type="caution">
    <text evidence="1">The sequence shown here is derived from an EMBL/GenBank/DDBJ whole genome shotgun (WGS) entry which is preliminary data.</text>
</comment>
<gene>
    <name evidence="1" type="ORF">D1B32_05570</name>
</gene>
<dbReference type="RefSeq" id="WP_118888851.1">
    <property type="nucleotide sequence ID" value="NZ_PHUT01000003.1"/>
</dbReference>
<reference evidence="1 2" key="1">
    <citation type="journal article" date="2007" name="Int. J. Syst. Evol. Microbiol.">
        <title>Oceanobacillus profundus sp. nov., isolated from a deep-sea sediment core.</title>
        <authorList>
            <person name="Kim Y.G."/>
            <person name="Choi D.H."/>
            <person name="Hyun S."/>
            <person name="Cho B.C."/>
        </authorList>
    </citation>
    <scope>NUCLEOTIDE SEQUENCE [LARGE SCALE GENOMIC DNA]</scope>
    <source>
        <strain evidence="1 2">DSM 18246</strain>
    </source>
</reference>
<accession>A0A417YK26</accession>